<evidence type="ECO:0000313" key="2">
    <source>
        <dbReference type="EMBL" id="TWB34341.1"/>
    </source>
</evidence>
<gene>
    <name evidence="2" type="ORF">FBZ90_12641</name>
</gene>
<dbReference type="InterPro" id="IPR003959">
    <property type="entry name" value="ATPase_AAA_core"/>
</dbReference>
<sequence>MYIKSIEIENVGPLNLLNIQFPTRNGNPVPVILVGENGSGKSIVLSHVVNSLIVAKHEIYEDTEVEKGRVFKYRSPDYVNSGSSYSYSSVEFDNNIKIVEWQLNATRKNFEEKLNFCPSKKDWGKIPEDESSFFDTNFHGRKSDVEGLFSSQCCLYFPVNRFEEPAWLNKDHLLIKSSYSELKHISGYSNRNIICESPLKNNMNWLLDILFDRATLEIVINHTNPSFFASGNQLAGSPLPIFSGYSGTSTTIYETIINILHTLFRSSARLRFGIGNRSRRRVSVIRDDKVWIPNLFQLSTGETQLLNLFLSIIRDFDLTNKPISAVSDITGIVIIDEIDAHLHTILQKEVLPKLIRYFPKIQFVITSHSPLFLIGMEEQFGSDGILIYNLPTGVQVAASDFSEFTAAYEAFKETTRHREEIAQAIQHSLKPLIFVEGDYDVKYIKRAAELLGKKNVMDMIQIKDGDGFGNLDKIYKSFDNPMSGAIQNRLLLLYDCDTKKTNIQKNRILKRIIPSITENPIEIGIENLLPAKTIDKLETNNPRFIDIHVESTMRIRGETKIIPHRKSINKDEKGNICNWLCEHGTVDDFLGFSVIFNIIEDFISADL</sequence>
<reference evidence="2 3" key="1">
    <citation type="submission" date="2019-06" db="EMBL/GenBank/DDBJ databases">
        <title>Genomic Encyclopedia of Type Strains, Phase IV (KMG-V): Genome sequencing to study the core and pangenomes of soil and plant-associated prokaryotes.</title>
        <authorList>
            <person name="Whitman W."/>
        </authorList>
    </citation>
    <scope>NUCLEOTIDE SEQUENCE [LARGE SCALE GENOMIC DNA]</scope>
    <source>
        <strain evidence="2 3">BR 11622</strain>
    </source>
</reference>
<keyword evidence="2" id="KW-0067">ATP-binding</keyword>
<comment type="caution">
    <text evidence="2">The sequence shown here is derived from an EMBL/GenBank/DDBJ whole genome shotgun (WGS) entry which is preliminary data.</text>
</comment>
<accession>A0A560GKP0</accession>
<protein>
    <submittedName>
        <fullName evidence="2">Putative ATP-binding protein involved in virulence</fullName>
    </submittedName>
</protein>
<dbReference type="AlphaFoldDB" id="A0A560GKP0"/>
<dbReference type="SMART" id="SM00382">
    <property type="entry name" value="AAA"/>
    <property type="match status" value="1"/>
</dbReference>
<name>A0A560GKP0_9PROT</name>
<feature type="domain" description="AAA+ ATPase" evidence="1">
    <location>
        <begin position="27"/>
        <end position="392"/>
    </location>
</feature>
<dbReference type="GO" id="GO:0016887">
    <property type="term" value="F:ATP hydrolysis activity"/>
    <property type="evidence" value="ECO:0007669"/>
    <property type="project" value="InterPro"/>
</dbReference>
<dbReference type="GO" id="GO:0006302">
    <property type="term" value="P:double-strand break repair"/>
    <property type="evidence" value="ECO:0007669"/>
    <property type="project" value="InterPro"/>
</dbReference>
<dbReference type="Pfam" id="PF13304">
    <property type="entry name" value="AAA_21"/>
    <property type="match status" value="1"/>
</dbReference>
<dbReference type="Proteomes" id="UP000315751">
    <property type="component" value="Unassembled WGS sequence"/>
</dbReference>
<dbReference type="CDD" id="cd00267">
    <property type="entry name" value="ABC_ATPase"/>
    <property type="match status" value="1"/>
</dbReference>
<keyword evidence="2" id="KW-0547">Nucleotide-binding</keyword>
<dbReference type="PANTHER" id="PTHR43581:SF2">
    <property type="entry name" value="EXCINUCLEASE ATPASE SUBUNIT"/>
    <property type="match status" value="1"/>
</dbReference>
<dbReference type="InterPro" id="IPR027417">
    <property type="entry name" value="P-loop_NTPase"/>
</dbReference>
<dbReference type="InterPro" id="IPR003593">
    <property type="entry name" value="AAA+_ATPase"/>
</dbReference>
<dbReference type="SUPFAM" id="SSF52540">
    <property type="entry name" value="P-loop containing nucleoside triphosphate hydrolases"/>
    <property type="match status" value="1"/>
</dbReference>
<proteinExistence type="predicted"/>
<dbReference type="GO" id="GO:0005524">
    <property type="term" value="F:ATP binding"/>
    <property type="evidence" value="ECO:0007669"/>
    <property type="project" value="UniProtKB-KW"/>
</dbReference>
<organism evidence="2 3">
    <name type="scientific">Nitrospirillum amazonense</name>
    <dbReference type="NCBI Taxonomy" id="28077"/>
    <lineage>
        <taxon>Bacteria</taxon>
        <taxon>Pseudomonadati</taxon>
        <taxon>Pseudomonadota</taxon>
        <taxon>Alphaproteobacteria</taxon>
        <taxon>Rhodospirillales</taxon>
        <taxon>Azospirillaceae</taxon>
        <taxon>Nitrospirillum</taxon>
    </lineage>
</organism>
<dbReference type="InterPro" id="IPR051396">
    <property type="entry name" value="Bact_Antivir_Def_Nuclease"/>
</dbReference>
<evidence type="ECO:0000259" key="1">
    <source>
        <dbReference type="SMART" id="SM00382"/>
    </source>
</evidence>
<evidence type="ECO:0000313" key="3">
    <source>
        <dbReference type="Proteomes" id="UP000315751"/>
    </source>
</evidence>
<dbReference type="PANTHER" id="PTHR43581">
    <property type="entry name" value="ATP/GTP PHOSPHATASE"/>
    <property type="match status" value="1"/>
</dbReference>
<keyword evidence="3" id="KW-1185">Reference proteome</keyword>
<dbReference type="Gene3D" id="3.40.50.300">
    <property type="entry name" value="P-loop containing nucleotide triphosphate hydrolases"/>
    <property type="match status" value="2"/>
</dbReference>
<dbReference type="EMBL" id="VITR01000026">
    <property type="protein sequence ID" value="TWB34341.1"/>
    <property type="molecule type" value="Genomic_DNA"/>
</dbReference>